<evidence type="ECO:0000313" key="3">
    <source>
        <dbReference type="Proteomes" id="UP000837801"/>
    </source>
</evidence>
<reference evidence="2" key="1">
    <citation type="submission" date="2022-03" db="EMBL/GenBank/DDBJ databases">
        <authorList>
            <person name="Legras J.-L."/>
            <person name="Devillers H."/>
            <person name="Grondin C."/>
        </authorList>
    </citation>
    <scope>NUCLEOTIDE SEQUENCE</scope>
    <source>
        <strain evidence="2">CLIB 1423</strain>
    </source>
</reference>
<dbReference type="OrthoDB" id="4018341at2759"/>
<sequence>MTKQRTKPNKKVPKVIDLSQNDEGKKSLDEFEVKDYDYKELQGTDDPFERDLDFLLQKKKSGSDLREETLVDIVDIVVNESPQIKRNGGGRKPKKMKVKVDDITKDIEDITFSSSEEEVENMSPTKIGKGKKKKNSATAKKKAAQVSKEEDSVEDLDISIASKFAEGNLESNEDGKKKVNKKKSATALKDTTNGQSQTVSKDGQPATKSLNKKKSRKQLNPKKNGAELKEETSAAEEAVITPKSVRRKRQSKNTDQSPATNDISPTKSNRKKSIKGTKSSSPSPEQIEGDPVTSDVQIKTDNKLGTYIDDGKPITTQSDQNVLLGKNNELITVEELKMKKVIDQEYSIYDSELNLSRNQRKQKLNEQLQQEHQSNSESLSPESSPDTPIKQTALVDRLPYSTPRKPSLNGITNTPTRDIVNGTLNGSNNSFSNTPEKNENPFAINLRSTKKTISNGKYSENLPEIRPTKIIIGLTHKQILNLSLSDVKIKAITSSTLTVKFVANILKFTLKHSHEIFEDVDIRSKFLRLCTNVALYESIGFKKTCKEFDVEEYFGKYSEITLETTGTKLTPPAENIHQNQFDYSVLSFIGHVLLWAYSLQVKGGINPTLAEKYPDLELDQDTIRKHLGGDHLWDRLRRSDSTVNTKRWKHINKFRESFGFYEDQFMLILRFLNVDDTIP</sequence>
<dbReference type="AlphaFoldDB" id="A0A9P0QKR1"/>
<keyword evidence="3" id="KW-1185">Reference proteome</keyword>
<gene>
    <name evidence="2" type="ORF">CLIB1423_01S05688</name>
</gene>
<organism evidence="2 3">
    <name type="scientific">[Candida] railenensis</name>
    <dbReference type="NCBI Taxonomy" id="45579"/>
    <lineage>
        <taxon>Eukaryota</taxon>
        <taxon>Fungi</taxon>
        <taxon>Dikarya</taxon>
        <taxon>Ascomycota</taxon>
        <taxon>Saccharomycotina</taxon>
        <taxon>Pichiomycetes</taxon>
        <taxon>Debaryomycetaceae</taxon>
        <taxon>Kurtzmaniella</taxon>
    </lineage>
</organism>
<comment type="caution">
    <text evidence="2">The sequence shown here is derived from an EMBL/GenBank/DDBJ whole genome shotgun (WGS) entry which is preliminary data.</text>
</comment>
<feature type="region of interest" description="Disordered" evidence="1">
    <location>
        <begin position="110"/>
        <end position="297"/>
    </location>
</feature>
<feature type="compositionally biased region" description="Polar residues" evidence="1">
    <location>
        <begin position="253"/>
        <end position="267"/>
    </location>
</feature>
<feature type="compositionally biased region" description="Basic residues" evidence="1">
    <location>
        <begin position="128"/>
        <end position="143"/>
    </location>
</feature>
<protein>
    <submittedName>
        <fullName evidence="2">Uncharacterized protein</fullName>
    </submittedName>
</protein>
<feature type="region of interest" description="Disordered" evidence="1">
    <location>
        <begin position="1"/>
        <end position="23"/>
    </location>
</feature>
<feature type="compositionally biased region" description="Basic residues" evidence="1">
    <location>
        <begin position="1"/>
        <end position="13"/>
    </location>
</feature>
<accession>A0A9P0QKR1</accession>
<feature type="region of interest" description="Disordered" evidence="1">
    <location>
        <begin position="361"/>
        <end position="419"/>
    </location>
</feature>
<evidence type="ECO:0000256" key="1">
    <source>
        <dbReference type="SAM" id="MobiDB-lite"/>
    </source>
</evidence>
<evidence type="ECO:0000313" key="2">
    <source>
        <dbReference type="EMBL" id="CAH2350242.1"/>
    </source>
</evidence>
<feature type="compositionally biased region" description="Basic residues" evidence="1">
    <location>
        <begin position="210"/>
        <end position="220"/>
    </location>
</feature>
<dbReference type="EMBL" id="CAKXYY010000001">
    <property type="protein sequence ID" value="CAH2350242.1"/>
    <property type="molecule type" value="Genomic_DNA"/>
</dbReference>
<feature type="compositionally biased region" description="Polar residues" evidence="1">
    <location>
        <begin position="409"/>
        <end position="419"/>
    </location>
</feature>
<name>A0A9P0QKR1_9ASCO</name>
<feature type="compositionally biased region" description="Polar residues" evidence="1">
    <location>
        <begin position="189"/>
        <end position="209"/>
    </location>
</feature>
<proteinExistence type="predicted"/>
<dbReference type="Proteomes" id="UP000837801">
    <property type="component" value="Unassembled WGS sequence"/>
</dbReference>
<feature type="compositionally biased region" description="Low complexity" evidence="1">
    <location>
        <begin position="375"/>
        <end position="385"/>
    </location>
</feature>